<dbReference type="Gene3D" id="3.40.525.10">
    <property type="entry name" value="CRAL-TRIO lipid binding domain"/>
    <property type="match status" value="1"/>
</dbReference>
<dbReference type="GO" id="GO:0016020">
    <property type="term" value="C:membrane"/>
    <property type="evidence" value="ECO:0007669"/>
    <property type="project" value="TreeGrafter"/>
</dbReference>
<dbReference type="PANTHER" id="PTHR10174">
    <property type="entry name" value="ALPHA-TOCOPHEROL TRANSFER PROTEIN-RELATED"/>
    <property type="match status" value="1"/>
</dbReference>
<dbReference type="GO" id="GO:1902936">
    <property type="term" value="F:phosphatidylinositol bisphosphate binding"/>
    <property type="evidence" value="ECO:0007669"/>
    <property type="project" value="TreeGrafter"/>
</dbReference>
<dbReference type="Pfam" id="PF00650">
    <property type="entry name" value="CRAL_TRIO"/>
    <property type="match status" value="1"/>
</dbReference>
<dbReference type="EMBL" id="GEZM01003739">
    <property type="protein sequence ID" value="JAV96601.1"/>
    <property type="molecule type" value="Transcribed_RNA"/>
</dbReference>
<sequence>MPLNYASVDFEYKRRASQLKREDVQCLREWLAKQPHLPEILEMEMIFFLLSCDCSIEMTKATIDSHYTLLALSPEIYGARDSRTWDGILNTHVLVPLPTLTPEGYQVVYSGLNDRDPTKYVYADFIKLICTVSKLSLIQKGTVNGLICICDMERYSISHVARIPITVLKKFLAFVQEGLPLQLKAFHLINAGSKMDAILAIVKQCVKHEIFKLIHVHSDYTKTLYDHVPKECLTVELGGTNGSMRDLYGEVKAMVLENMDFVMEDEKKVADESKRLQKSNKFDSLFGIEGTFKRLEID</sequence>
<dbReference type="InterPro" id="IPR036865">
    <property type="entry name" value="CRAL-TRIO_dom_sf"/>
</dbReference>
<proteinExistence type="predicted"/>
<dbReference type="InterPro" id="IPR036273">
    <property type="entry name" value="CRAL/TRIO_N_dom_sf"/>
</dbReference>
<name>A0A1Y1NFK7_PHOPY</name>
<accession>A0A1Y1NFK7</accession>
<protein>
    <recommendedName>
        <fullName evidence="1">CRAL-TRIO domain-containing protein</fullName>
    </recommendedName>
</protein>
<dbReference type="AlphaFoldDB" id="A0A1Y1NFK7"/>
<dbReference type="PRINTS" id="PR00180">
    <property type="entry name" value="CRETINALDHBP"/>
</dbReference>
<feature type="domain" description="CRAL-TRIO" evidence="1">
    <location>
        <begin position="149"/>
        <end position="245"/>
    </location>
</feature>
<dbReference type="SMART" id="SM00516">
    <property type="entry name" value="SEC14"/>
    <property type="match status" value="1"/>
</dbReference>
<dbReference type="SUPFAM" id="SSF46938">
    <property type="entry name" value="CRAL/TRIO N-terminal domain"/>
    <property type="match status" value="1"/>
</dbReference>
<dbReference type="PROSITE" id="PS50191">
    <property type="entry name" value="CRAL_TRIO"/>
    <property type="match status" value="1"/>
</dbReference>
<dbReference type="SUPFAM" id="SSF52087">
    <property type="entry name" value="CRAL/TRIO domain"/>
    <property type="match status" value="1"/>
</dbReference>
<evidence type="ECO:0000313" key="2">
    <source>
        <dbReference type="EMBL" id="JAV96601.1"/>
    </source>
</evidence>
<reference evidence="2" key="1">
    <citation type="journal article" date="2016" name="Sci. Rep.">
        <title>Molecular characterization of firefly nuptial gifts: a multi-omics approach sheds light on postcopulatory sexual selection.</title>
        <authorList>
            <person name="Al-Wathiqui N."/>
            <person name="Fallon T.R."/>
            <person name="South A."/>
            <person name="Weng J.K."/>
            <person name="Lewis S.M."/>
        </authorList>
    </citation>
    <scope>NUCLEOTIDE SEQUENCE</scope>
</reference>
<dbReference type="CDD" id="cd00170">
    <property type="entry name" value="SEC14"/>
    <property type="match status" value="1"/>
</dbReference>
<evidence type="ECO:0000259" key="1">
    <source>
        <dbReference type="PROSITE" id="PS50191"/>
    </source>
</evidence>
<dbReference type="PANTHER" id="PTHR10174:SF213">
    <property type="entry name" value="CRAL-TRIO DOMAIN-CONTAINING PROTEIN"/>
    <property type="match status" value="1"/>
</dbReference>
<dbReference type="InterPro" id="IPR001251">
    <property type="entry name" value="CRAL-TRIO_dom"/>
</dbReference>
<organism evidence="2">
    <name type="scientific">Photinus pyralis</name>
    <name type="common">Common eastern firefly</name>
    <name type="synonym">Lampyris pyralis</name>
    <dbReference type="NCBI Taxonomy" id="7054"/>
    <lineage>
        <taxon>Eukaryota</taxon>
        <taxon>Metazoa</taxon>
        <taxon>Ecdysozoa</taxon>
        <taxon>Arthropoda</taxon>
        <taxon>Hexapoda</taxon>
        <taxon>Insecta</taxon>
        <taxon>Pterygota</taxon>
        <taxon>Neoptera</taxon>
        <taxon>Endopterygota</taxon>
        <taxon>Coleoptera</taxon>
        <taxon>Polyphaga</taxon>
        <taxon>Elateriformia</taxon>
        <taxon>Elateroidea</taxon>
        <taxon>Lampyridae</taxon>
        <taxon>Lampyrinae</taxon>
        <taxon>Photinus</taxon>
    </lineage>
</organism>